<comment type="caution">
    <text evidence="4">The sequence shown here is derived from an EMBL/GenBank/DDBJ whole genome shotgun (WGS) entry which is preliminary data.</text>
</comment>
<dbReference type="InterPro" id="IPR001932">
    <property type="entry name" value="PPM-type_phosphatase-like_dom"/>
</dbReference>
<evidence type="ECO:0000259" key="3">
    <source>
        <dbReference type="SMART" id="SM00331"/>
    </source>
</evidence>
<dbReference type="SMART" id="SM00331">
    <property type="entry name" value="PP2C_SIG"/>
    <property type="match status" value="1"/>
</dbReference>
<name>A0A4R9K1S5_9LEPT</name>
<keyword evidence="1" id="KW-0378">Hydrolase</keyword>
<feature type="transmembrane region" description="Helical" evidence="2">
    <location>
        <begin position="286"/>
        <end position="305"/>
    </location>
</feature>
<dbReference type="InterPro" id="IPR052016">
    <property type="entry name" value="Bact_Sigma-Reg"/>
</dbReference>
<dbReference type="EMBL" id="RQGD01000034">
    <property type="protein sequence ID" value="TGL58065.1"/>
    <property type="molecule type" value="Genomic_DNA"/>
</dbReference>
<dbReference type="Pfam" id="PF07228">
    <property type="entry name" value="SpoIIE"/>
    <property type="match status" value="1"/>
</dbReference>
<dbReference type="Pfam" id="PF07695">
    <property type="entry name" value="7TMR-DISM_7TM"/>
    <property type="match status" value="1"/>
</dbReference>
<dbReference type="Gene3D" id="3.60.40.10">
    <property type="entry name" value="PPM-type phosphatase domain"/>
    <property type="match status" value="1"/>
</dbReference>
<evidence type="ECO:0000256" key="1">
    <source>
        <dbReference type="ARBA" id="ARBA00022801"/>
    </source>
</evidence>
<evidence type="ECO:0000313" key="5">
    <source>
        <dbReference type="Proteomes" id="UP000297693"/>
    </source>
</evidence>
<feature type="transmembrane region" description="Helical" evidence="2">
    <location>
        <begin position="344"/>
        <end position="369"/>
    </location>
</feature>
<feature type="transmembrane region" description="Helical" evidence="2">
    <location>
        <begin position="254"/>
        <end position="274"/>
    </location>
</feature>
<accession>A0A4R9K1S5</accession>
<dbReference type="RefSeq" id="WP_135624084.1">
    <property type="nucleotide sequence ID" value="NZ_RQGD01000034.1"/>
</dbReference>
<dbReference type="OrthoDB" id="9773346at2"/>
<feature type="transmembrane region" description="Helical" evidence="2">
    <location>
        <begin position="311"/>
        <end position="332"/>
    </location>
</feature>
<sequence length="645" mass="74181">MKSNRIIHFISRFVWIVIISFLFHGCHNILLPFQATDWRDGWEMRWITREQGNHFVPSPTETSESYSTYNIPYISLEPSQGRLLLVKRKISGLSDLENPSIFFRGGGQILGVFIDGDKILEQFRNEESISESGEIKFNLKFNSRYFPILPLDKSYDGRTIFILFHSYKNLPVGFLEPPLVANQTENFKALVNRNQSFAGLGFFFLVLGIFSSYLYLRRKKKAIVAFTFFLILSGLHFMSQAGFWGYLWYDSYEIGFYIFILTAFAIPIAALYFFDKLFGVGRINIIRMLWQFHLLFSLVILSLAFLQVITFMYAFVTFVWIALPALIIQVIIAWSEFISGKPRAWILVCGCLFLLFFNVHDTLSALGYIHSFSRISHWGFFLFVLALSLYSEEIFRNSEVKYAALQKEIATASRIQNAILPPSPPSWEELKIGVYYQPSEEVGGDFYDFQALGDHKYGIIIADVVGHGLGASIIASLSKFSFFQNNLHWRNPSFLMSSMNEDLVKRSYGRFTTASYFYFDMEKMKLIVSSAGHPSFFHWSKSRNLVIENKPKGKPLGILEGLTYMEEDIRFEKGDQFLLYTDGLPEEMGNRQTDFGTDALMESFRFIAGTNPQTGVEQILTSFRKQTGLIGLPHDDITLIYIEVV</sequence>
<feature type="transmembrane region" description="Helical" evidence="2">
    <location>
        <begin position="197"/>
        <end position="216"/>
    </location>
</feature>
<feature type="transmembrane region" description="Helical" evidence="2">
    <location>
        <begin position="12"/>
        <end position="35"/>
    </location>
</feature>
<dbReference type="AlphaFoldDB" id="A0A4R9K1S5"/>
<reference evidence="4" key="1">
    <citation type="journal article" date="2019" name="PLoS Negl. Trop. Dis.">
        <title>Revisiting the worldwide diversity of Leptospira species in the environment.</title>
        <authorList>
            <person name="Vincent A.T."/>
            <person name="Schiettekatte O."/>
            <person name="Bourhy P."/>
            <person name="Veyrier F.J."/>
            <person name="Picardeau M."/>
        </authorList>
    </citation>
    <scope>NUCLEOTIDE SEQUENCE [LARGE SCALE GENOMIC DNA]</scope>
    <source>
        <strain evidence="4">201702476</strain>
    </source>
</reference>
<dbReference type="PANTHER" id="PTHR43156">
    <property type="entry name" value="STAGE II SPORULATION PROTEIN E-RELATED"/>
    <property type="match status" value="1"/>
</dbReference>
<organism evidence="4 5">
    <name type="scientific">Leptospira ognonensis</name>
    <dbReference type="NCBI Taxonomy" id="2484945"/>
    <lineage>
        <taxon>Bacteria</taxon>
        <taxon>Pseudomonadati</taxon>
        <taxon>Spirochaetota</taxon>
        <taxon>Spirochaetia</taxon>
        <taxon>Leptospirales</taxon>
        <taxon>Leptospiraceae</taxon>
        <taxon>Leptospira</taxon>
    </lineage>
</organism>
<dbReference type="Proteomes" id="UP000297693">
    <property type="component" value="Unassembled WGS sequence"/>
</dbReference>
<gene>
    <name evidence="4" type="ORF">EHQ58_11785</name>
</gene>
<keyword evidence="2" id="KW-1133">Transmembrane helix</keyword>
<dbReference type="PANTHER" id="PTHR43156:SF2">
    <property type="entry name" value="STAGE II SPORULATION PROTEIN E"/>
    <property type="match status" value="1"/>
</dbReference>
<dbReference type="InterPro" id="IPR011623">
    <property type="entry name" value="7TMR_DISM_rcpt_extracell_dom1"/>
</dbReference>
<evidence type="ECO:0000256" key="2">
    <source>
        <dbReference type="SAM" id="Phobius"/>
    </source>
</evidence>
<feature type="domain" description="PPM-type phosphatase" evidence="3">
    <location>
        <begin position="427"/>
        <end position="644"/>
    </location>
</feature>
<dbReference type="InterPro" id="IPR036457">
    <property type="entry name" value="PPM-type-like_dom_sf"/>
</dbReference>
<keyword evidence="2" id="KW-0472">Membrane</keyword>
<feature type="transmembrane region" description="Helical" evidence="2">
    <location>
        <begin position="223"/>
        <end position="248"/>
    </location>
</feature>
<evidence type="ECO:0000313" key="4">
    <source>
        <dbReference type="EMBL" id="TGL58065.1"/>
    </source>
</evidence>
<dbReference type="GO" id="GO:0016791">
    <property type="term" value="F:phosphatase activity"/>
    <property type="evidence" value="ECO:0007669"/>
    <property type="project" value="TreeGrafter"/>
</dbReference>
<proteinExistence type="predicted"/>
<protein>
    <submittedName>
        <fullName evidence="4">Stage II sporulation protein E</fullName>
    </submittedName>
</protein>
<keyword evidence="5" id="KW-1185">Reference proteome</keyword>
<dbReference type="SUPFAM" id="SSF81606">
    <property type="entry name" value="PP2C-like"/>
    <property type="match status" value="1"/>
</dbReference>
<keyword evidence="2" id="KW-0812">Transmembrane</keyword>